<keyword evidence="3" id="KW-0902">Two-component regulatory system</keyword>
<evidence type="ECO:0000256" key="4">
    <source>
        <dbReference type="ARBA" id="ARBA00023015"/>
    </source>
</evidence>
<dbReference type="OrthoDB" id="9804019at2"/>
<evidence type="ECO:0000256" key="1">
    <source>
        <dbReference type="ARBA" id="ARBA00022741"/>
    </source>
</evidence>
<dbReference type="Gene3D" id="1.10.8.60">
    <property type="match status" value="1"/>
</dbReference>
<dbReference type="GO" id="GO:0006355">
    <property type="term" value="P:regulation of DNA-templated transcription"/>
    <property type="evidence" value="ECO:0007669"/>
    <property type="project" value="InterPro"/>
</dbReference>
<evidence type="ECO:0000256" key="6">
    <source>
        <dbReference type="SAM" id="MobiDB-lite"/>
    </source>
</evidence>
<dbReference type="PANTHER" id="PTHR32071">
    <property type="entry name" value="TRANSCRIPTIONAL REGULATORY PROTEIN"/>
    <property type="match status" value="1"/>
</dbReference>
<dbReference type="InterPro" id="IPR002197">
    <property type="entry name" value="HTH_Fis"/>
</dbReference>
<keyword evidence="4" id="KW-0805">Transcription regulation</keyword>
<dbReference type="AlphaFoldDB" id="A0A420WE45"/>
<dbReference type="Proteomes" id="UP000282211">
    <property type="component" value="Unassembled WGS sequence"/>
</dbReference>
<dbReference type="GO" id="GO:0000160">
    <property type="term" value="P:phosphorelay signal transduction system"/>
    <property type="evidence" value="ECO:0007669"/>
    <property type="project" value="UniProtKB-KW"/>
</dbReference>
<dbReference type="Gene3D" id="3.40.50.300">
    <property type="entry name" value="P-loop containing nucleotide triphosphate hydrolases"/>
    <property type="match status" value="1"/>
</dbReference>
<name>A0A420WE45_9PROT</name>
<protein>
    <submittedName>
        <fullName evidence="8">Psp operon transcriptional activator</fullName>
    </submittedName>
</protein>
<keyword evidence="1" id="KW-0547">Nucleotide-binding</keyword>
<dbReference type="InterPro" id="IPR003593">
    <property type="entry name" value="AAA+_ATPase"/>
</dbReference>
<dbReference type="InterPro" id="IPR002078">
    <property type="entry name" value="Sigma_54_int"/>
</dbReference>
<dbReference type="PANTHER" id="PTHR32071:SF38">
    <property type="entry name" value="PSP OPERON TRANSCRIPTIONAL ACTIVATOR"/>
    <property type="match status" value="1"/>
</dbReference>
<gene>
    <name evidence="8" type="ORF">DES40_1959</name>
</gene>
<evidence type="ECO:0000256" key="2">
    <source>
        <dbReference type="ARBA" id="ARBA00022840"/>
    </source>
</evidence>
<feature type="region of interest" description="Disordered" evidence="6">
    <location>
        <begin position="268"/>
        <end position="289"/>
    </location>
</feature>
<dbReference type="PROSITE" id="PS00688">
    <property type="entry name" value="SIGMA54_INTERACT_3"/>
    <property type="match status" value="1"/>
</dbReference>
<evidence type="ECO:0000313" key="8">
    <source>
        <dbReference type="EMBL" id="RKQ69172.1"/>
    </source>
</evidence>
<dbReference type="SUPFAM" id="SSF52540">
    <property type="entry name" value="P-loop containing nucleoside triphosphate hydrolases"/>
    <property type="match status" value="1"/>
</dbReference>
<feature type="domain" description="Sigma-54 factor interaction" evidence="7">
    <location>
        <begin position="8"/>
        <end position="235"/>
    </location>
</feature>
<dbReference type="InterPro" id="IPR027417">
    <property type="entry name" value="P-loop_NTPase"/>
</dbReference>
<evidence type="ECO:0000256" key="5">
    <source>
        <dbReference type="ARBA" id="ARBA00023163"/>
    </source>
</evidence>
<dbReference type="Pfam" id="PF25601">
    <property type="entry name" value="AAA_lid_14"/>
    <property type="match status" value="1"/>
</dbReference>
<dbReference type="InterPro" id="IPR058031">
    <property type="entry name" value="AAA_lid_NorR"/>
</dbReference>
<dbReference type="Gene3D" id="1.10.10.60">
    <property type="entry name" value="Homeodomain-like"/>
    <property type="match status" value="1"/>
</dbReference>
<dbReference type="GO" id="GO:0043565">
    <property type="term" value="F:sequence-specific DNA binding"/>
    <property type="evidence" value="ECO:0007669"/>
    <property type="project" value="InterPro"/>
</dbReference>
<evidence type="ECO:0000313" key="9">
    <source>
        <dbReference type="Proteomes" id="UP000282211"/>
    </source>
</evidence>
<keyword evidence="9" id="KW-1185">Reference proteome</keyword>
<dbReference type="Pfam" id="PF00158">
    <property type="entry name" value="Sigma54_activat"/>
    <property type="match status" value="1"/>
</dbReference>
<keyword evidence="5" id="KW-0804">Transcription</keyword>
<dbReference type="InterPro" id="IPR009057">
    <property type="entry name" value="Homeodomain-like_sf"/>
</dbReference>
<sequence>MSAISQQPIGRSAIFYALLDKVSNAAALERPVLIMGERGTGKELIASRLHFLSPRWEQSYIRVNCAAFTDEMLDKELFGQSFLDGREDTNGRFYLADEGTLFLDNIEQTTLRLQEKLMRAIEYGHFEAGLETEVQEVDVRIIAASGTDLRECVAKGTFREDLLDRLAFDVVHLPPLRIRPDDIAPLAEHFGRKASGGLNAESFPGFTPEVLAQLESLSWPGNVRELKNVIERSVANSFLQDESLSHPIERLYLDPFEGPEWVKALTPTSSHKVEDKSVSGNTGPANTDATFNDRVMTFERRLIDEALSSQDHHQGKAANYLGLSYHQFRGLLRKHGLKK</sequence>
<organism evidence="8 9">
    <name type="scientific">Litorimonas taeanensis</name>
    <dbReference type="NCBI Taxonomy" id="568099"/>
    <lineage>
        <taxon>Bacteria</taxon>
        <taxon>Pseudomonadati</taxon>
        <taxon>Pseudomonadota</taxon>
        <taxon>Alphaproteobacteria</taxon>
        <taxon>Maricaulales</taxon>
        <taxon>Robiginitomaculaceae</taxon>
    </lineage>
</organism>
<dbReference type="GO" id="GO:0005524">
    <property type="term" value="F:ATP binding"/>
    <property type="evidence" value="ECO:0007669"/>
    <property type="project" value="UniProtKB-KW"/>
</dbReference>
<dbReference type="FunCoup" id="A0A420WE45">
    <property type="interactions" value="23"/>
</dbReference>
<keyword evidence="2" id="KW-0067">ATP-binding</keyword>
<dbReference type="InterPro" id="IPR025944">
    <property type="entry name" value="Sigma_54_int_dom_CS"/>
</dbReference>
<dbReference type="EMBL" id="RBII01000002">
    <property type="protein sequence ID" value="RKQ69172.1"/>
    <property type="molecule type" value="Genomic_DNA"/>
</dbReference>
<accession>A0A420WE45</accession>
<reference evidence="8 9" key="1">
    <citation type="submission" date="2018-10" db="EMBL/GenBank/DDBJ databases">
        <title>Genomic Encyclopedia of Type Strains, Phase IV (KMG-IV): sequencing the most valuable type-strain genomes for metagenomic binning, comparative biology and taxonomic classification.</title>
        <authorList>
            <person name="Goeker M."/>
        </authorList>
    </citation>
    <scope>NUCLEOTIDE SEQUENCE [LARGE SCALE GENOMIC DNA]</scope>
    <source>
        <strain evidence="8 9">DSM 22008</strain>
    </source>
</reference>
<dbReference type="RefSeq" id="WP_121101419.1">
    <property type="nucleotide sequence ID" value="NZ_RBII01000002.1"/>
</dbReference>
<dbReference type="PROSITE" id="PS50045">
    <property type="entry name" value="SIGMA54_INTERACT_4"/>
    <property type="match status" value="1"/>
</dbReference>
<dbReference type="Pfam" id="PF02954">
    <property type="entry name" value="HTH_8"/>
    <property type="match status" value="1"/>
</dbReference>
<comment type="caution">
    <text evidence="8">The sequence shown here is derived from an EMBL/GenBank/DDBJ whole genome shotgun (WGS) entry which is preliminary data.</text>
</comment>
<evidence type="ECO:0000259" key="7">
    <source>
        <dbReference type="PROSITE" id="PS50045"/>
    </source>
</evidence>
<proteinExistence type="predicted"/>
<dbReference type="SMART" id="SM00382">
    <property type="entry name" value="AAA"/>
    <property type="match status" value="1"/>
</dbReference>
<dbReference type="CDD" id="cd00009">
    <property type="entry name" value="AAA"/>
    <property type="match status" value="1"/>
</dbReference>
<evidence type="ECO:0000256" key="3">
    <source>
        <dbReference type="ARBA" id="ARBA00023012"/>
    </source>
</evidence>
<dbReference type="SUPFAM" id="SSF46689">
    <property type="entry name" value="Homeodomain-like"/>
    <property type="match status" value="1"/>
</dbReference>
<dbReference type="InParanoid" id="A0A420WE45"/>
<feature type="compositionally biased region" description="Polar residues" evidence="6">
    <location>
        <begin position="278"/>
        <end position="289"/>
    </location>
</feature>